<dbReference type="SFLD" id="SFLDG01129">
    <property type="entry name" value="C1.5:_HAD__Beta-PGM__Phosphata"/>
    <property type="match status" value="1"/>
</dbReference>
<dbReference type="KEGG" id="dgg:DGI_3269"/>
<dbReference type="PRINTS" id="PR00413">
    <property type="entry name" value="HADHALOGNASE"/>
</dbReference>
<dbReference type="InterPro" id="IPR023214">
    <property type="entry name" value="HAD_sf"/>
</dbReference>
<dbReference type="eggNOG" id="COG0637">
    <property type="taxonomic scope" value="Bacteria"/>
</dbReference>
<dbReference type="Proteomes" id="UP000016587">
    <property type="component" value="Chromosome"/>
</dbReference>
<dbReference type="Pfam" id="PF00702">
    <property type="entry name" value="Hydrolase"/>
    <property type="match status" value="1"/>
</dbReference>
<dbReference type="SFLD" id="SFLDS00003">
    <property type="entry name" value="Haloacid_Dehalogenase"/>
    <property type="match status" value="1"/>
</dbReference>
<proteinExistence type="predicted"/>
<keyword evidence="1" id="KW-0378">Hydrolase</keyword>
<accession>T2GFK4</accession>
<organism evidence="1 2">
    <name type="scientific">Megalodesulfovibrio gigas (strain ATCC 19364 / DSM 1382 / NCIMB 9332 / VKM B-1759)</name>
    <name type="common">Desulfovibrio gigas</name>
    <dbReference type="NCBI Taxonomy" id="1121448"/>
    <lineage>
        <taxon>Bacteria</taxon>
        <taxon>Pseudomonadati</taxon>
        <taxon>Thermodesulfobacteriota</taxon>
        <taxon>Desulfovibrionia</taxon>
        <taxon>Desulfovibrionales</taxon>
        <taxon>Desulfovibrionaceae</taxon>
        <taxon>Megalodesulfovibrio</taxon>
    </lineage>
</organism>
<keyword evidence="2" id="KW-1185">Reference proteome</keyword>
<evidence type="ECO:0000313" key="2">
    <source>
        <dbReference type="Proteomes" id="UP000016587"/>
    </source>
</evidence>
<dbReference type="Gene3D" id="3.40.50.1000">
    <property type="entry name" value="HAD superfamily/HAD-like"/>
    <property type="match status" value="1"/>
</dbReference>
<dbReference type="PANTHER" id="PTHR43611:SF3">
    <property type="entry name" value="FLAVIN MONONUCLEOTIDE HYDROLASE 1, CHLOROPLATIC"/>
    <property type="match status" value="1"/>
</dbReference>
<dbReference type="GO" id="GO:0016787">
    <property type="term" value="F:hydrolase activity"/>
    <property type="evidence" value="ECO:0007669"/>
    <property type="project" value="UniProtKB-KW"/>
</dbReference>
<reference evidence="1 2" key="1">
    <citation type="journal article" date="2013" name="J. Bacteriol.">
        <title>Roles of HynAB and Ech, the only two hydrogenases found in the model sulfate reducer Desulfovibrio gigas.</title>
        <authorList>
            <person name="Morais-Silva F.O."/>
            <person name="Santos C.I."/>
            <person name="Rodrigues R."/>
            <person name="Pereira I.A."/>
            <person name="Rodrigues-Pousada C."/>
        </authorList>
    </citation>
    <scope>NUCLEOTIDE SEQUENCE [LARGE SCALE GENOMIC DNA]</scope>
    <source>
        <strain evidence="2">ATCC 19364 / DSM 1382 / NCIMB 9332 / VKM B-1759</strain>
    </source>
</reference>
<sequence>MNISRPRAVLFDFGGVIAREGFLDALTCQALARSLEPSAVIAAAVEAMYGSGYLTNTAGEDVFWDMFEARSGLRGERLAMRQAILDGCIPRQEMLALASALAVQGVVPAILSDHTDWLDELERRHGFFMHFEYVFNSYHTGSTKRQTESFRHALGVLDMPASDVLFIDDARRNVALARELGIRSILFEEPAVFAREFLELFPDMAQVLEPFGGG</sequence>
<dbReference type="AlphaFoldDB" id="T2GFK4"/>
<dbReference type="RefSeq" id="WP_021762068.1">
    <property type="nucleotide sequence ID" value="NC_022444.1"/>
</dbReference>
<dbReference type="STRING" id="1121448.DGI_3269"/>
<gene>
    <name evidence="1" type="ORF">DGI_3269</name>
</gene>
<name>T2GFK4_MEGG1</name>
<dbReference type="EMBL" id="CP006585">
    <property type="protein sequence ID" value="AGW14969.1"/>
    <property type="molecule type" value="Genomic_DNA"/>
</dbReference>
<dbReference type="OrthoDB" id="9788657at2"/>
<evidence type="ECO:0000313" key="1">
    <source>
        <dbReference type="EMBL" id="AGW14969.1"/>
    </source>
</evidence>
<protein>
    <submittedName>
        <fullName evidence="1">Putative haloacid dehalogenase domain-containing protein hydrolase</fullName>
    </submittedName>
</protein>
<reference evidence="2" key="2">
    <citation type="submission" date="2013-07" db="EMBL/GenBank/DDBJ databases">
        <authorList>
            <person name="Morais-Silva F.O."/>
            <person name="Rezende A.M."/>
            <person name="Pimentel C."/>
            <person name="Resende D.M."/>
            <person name="Santos C.I."/>
            <person name="Clemente C."/>
            <person name="de Oliveira L.M."/>
            <person name="da Silva S.M."/>
            <person name="Costa D.A."/>
            <person name="Varela-Raposo A."/>
            <person name="Horacio E.C.A."/>
            <person name="Matos M."/>
            <person name="Flores O."/>
            <person name="Ruiz J.C."/>
            <person name="Rodrigues-Pousada C."/>
        </authorList>
    </citation>
    <scope>NUCLEOTIDE SEQUENCE [LARGE SCALE GENOMIC DNA]</scope>
    <source>
        <strain evidence="2">ATCC 19364 / DSM 1382 / NCIMB 9332 / VKM B-1759</strain>
    </source>
</reference>
<dbReference type="HOGENOM" id="CLU_045011_9_5_7"/>
<dbReference type="InterPro" id="IPR036412">
    <property type="entry name" value="HAD-like_sf"/>
</dbReference>
<dbReference type="PATRIC" id="fig|1121448.10.peg.3222"/>
<dbReference type="InterPro" id="IPR006439">
    <property type="entry name" value="HAD-SF_hydro_IA"/>
</dbReference>
<dbReference type="PANTHER" id="PTHR43611">
    <property type="entry name" value="ALPHA-D-GLUCOSE 1-PHOSPHATE PHOSPHATASE"/>
    <property type="match status" value="1"/>
</dbReference>
<dbReference type="SUPFAM" id="SSF56784">
    <property type="entry name" value="HAD-like"/>
    <property type="match status" value="1"/>
</dbReference>